<protein>
    <submittedName>
        <fullName evidence="2">Uncharacterized protein</fullName>
    </submittedName>
</protein>
<dbReference type="KEGG" id="pei:H9L10_12345"/>
<organism evidence="2 3">
    <name type="scientific">Phycicoccus endophyticus</name>
    <dbReference type="NCBI Taxonomy" id="1690220"/>
    <lineage>
        <taxon>Bacteria</taxon>
        <taxon>Bacillati</taxon>
        <taxon>Actinomycetota</taxon>
        <taxon>Actinomycetes</taxon>
        <taxon>Micrococcales</taxon>
        <taxon>Intrasporangiaceae</taxon>
        <taxon>Phycicoccus</taxon>
    </lineage>
</organism>
<feature type="signal peptide" evidence="1">
    <location>
        <begin position="1"/>
        <end position="30"/>
    </location>
</feature>
<dbReference type="InterPro" id="IPR006311">
    <property type="entry name" value="TAT_signal"/>
</dbReference>
<dbReference type="RefSeq" id="WP_166103042.1">
    <property type="nucleotide sequence ID" value="NZ_BMMY01000011.1"/>
</dbReference>
<accession>A0A7G9R0A2</accession>
<gene>
    <name evidence="2" type="ORF">H9L10_12345</name>
</gene>
<name>A0A7G9R0A2_9MICO</name>
<proteinExistence type="predicted"/>
<evidence type="ECO:0000313" key="3">
    <source>
        <dbReference type="Proteomes" id="UP000515976"/>
    </source>
</evidence>
<keyword evidence="1" id="KW-0732">Signal</keyword>
<evidence type="ECO:0000313" key="2">
    <source>
        <dbReference type="EMBL" id="QNN49027.1"/>
    </source>
</evidence>
<keyword evidence="3" id="KW-1185">Reference proteome</keyword>
<dbReference type="Proteomes" id="UP000515976">
    <property type="component" value="Chromosome"/>
</dbReference>
<sequence length="334" mass="35965">MGRRRTLAMALAATTLGGLVAVAAPQAAFAEDAMCRTTRGDSDFYPGPSASATYDSTFHNSVEVPAGLLEGRYVPQGLAYWNNWNGTSEDILLISAYHDGNGNKDPDGPSAIFGVVLSGDRRGTGLGRMLIPTTHAGGIAMAGGYVYVGGEGRVRYWSAKVVRNHLKGANSSSTVTPKDSHGVRGKASFLGRQGGSVWIGDFDSDSHQHMWRYKPRDDGSLRYTDTKRWVPRKTQGMAVIGKKFVFGTSEGRSDRSNVWVRPTSLTTDITDGTSFCMRAPSMIEGLAYGTSNGNAHLWAVYESGSYTYRDSVNPIKNIHWADGSTLAGLYGKAD</sequence>
<reference evidence="2 3" key="1">
    <citation type="submission" date="2020-08" db="EMBL/GenBank/DDBJ databases">
        <title>Genome sequence of Phycicoccus endophyticus JCM 31784T.</title>
        <authorList>
            <person name="Hyun D.-W."/>
            <person name="Bae J.-W."/>
        </authorList>
    </citation>
    <scope>NUCLEOTIDE SEQUENCE [LARGE SCALE GENOMIC DNA]</scope>
    <source>
        <strain evidence="2 3">JCM 31784</strain>
    </source>
</reference>
<dbReference type="AlphaFoldDB" id="A0A7G9R0A2"/>
<feature type="chain" id="PRO_5028980222" evidence="1">
    <location>
        <begin position="31"/>
        <end position="334"/>
    </location>
</feature>
<dbReference type="EMBL" id="CP060712">
    <property type="protein sequence ID" value="QNN49027.1"/>
    <property type="molecule type" value="Genomic_DNA"/>
</dbReference>
<evidence type="ECO:0000256" key="1">
    <source>
        <dbReference type="SAM" id="SignalP"/>
    </source>
</evidence>
<dbReference type="PROSITE" id="PS51318">
    <property type="entry name" value="TAT"/>
    <property type="match status" value="1"/>
</dbReference>